<protein>
    <submittedName>
        <fullName evidence="1">Uncharacterized protein</fullName>
    </submittedName>
</protein>
<reference evidence="1 2" key="1">
    <citation type="journal article" date="2010" name="Int. J. Syst. Evol. Microbiol.">
        <title>Sphingopyxis bauzanensis sp. nov., a psychrophilic bacterium isolated from soil.</title>
        <authorList>
            <person name="Zhang D.C."/>
            <person name="Liu H.C."/>
            <person name="Xin Y.H."/>
            <person name="Zhou Y.G."/>
            <person name="Schinner F."/>
            <person name="Margesin R."/>
        </authorList>
    </citation>
    <scope>NUCLEOTIDE SEQUENCE [LARGE SCALE GENOMIC DNA]</scope>
    <source>
        <strain evidence="1 2">DSM 22271</strain>
    </source>
</reference>
<organism evidence="1 2">
    <name type="scientific">Sphingopyxis bauzanensis</name>
    <dbReference type="NCBI Taxonomy" id="651663"/>
    <lineage>
        <taxon>Bacteria</taxon>
        <taxon>Pseudomonadati</taxon>
        <taxon>Pseudomonadota</taxon>
        <taxon>Alphaproteobacteria</taxon>
        <taxon>Sphingomonadales</taxon>
        <taxon>Sphingomonadaceae</taxon>
        <taxon>Sphingopyxis</taxon>
    </lineage>
</organism>
<dbReference type="EMBL" id="NISK01000002">
    <property type="protein sequence ID" value="OWQ97311.1"/>
    <property type="molecule type" value="Genomic_DNA"/>
</dbReference>
<evidence type="ECO:0000313" key="1">
    <source>
        <dbReference type="EMBL" id="OWQ97311.1"/>
    </source>
</evidence>
<evidence type="ECO:0000313" key="2">
    <source>
        <dbReference type="Proteomes" id="UP000197361"/>
    </source>
</evidence>
<gene>
    <name evidence="1" type="ORF">CDQ92_09730</name>
</gene>
<comment type="caution">
    <text evidence="1">The sequence shown here is derived from an EMBL/GenBank/DDBJ whole genome shotgun (WGS) entry which is preliminary data.</text>
</comment>
<accession>A0A246JW56</accession>
<sequence length="192" mass="20472">MGAATMEIYVKGAQQQQALFSHLIKDAARSACSMLALPHEAARLRSPADDGMTAIERLELSPLAEDQLVATALRLSPSAASAKTIADALQLHFTTPPGWLAVEAQRRAAWSDMAGRGLPLDRAAQTAAGIEQKLNGDEGSMLIKLRAYADLYNDLWCDPRIAAPVPARREMLALVSALHARCAALDGIEASS</sequence>
<name>A0A246JW56_9SPHN</name>
<dbReference type="Proteomes" id="UP000197361">
    <property type="component" value="Unassembled WGS sequence"/>
</dbReference>
<proteinExistence type="predicted"/>
<keyword evidence="2" id="KW-1185">Reference proteome</keyword>
<dbReference type="AlphaFoldDB" id="A0A246JW56"/>